<dbReference type="InterPro" id="IPR000014">
    <property type="entry name" value="PAS"/>
</dbReference>
<comment type="caution">
    <text evidence="5">The sequence shown here is derived from an EMBL/GenBank/DDBJ whole genome shotgun (WGS) entry which is preliminary data.</text>
</comment>
<protein>
    <recommendedName>
        <fullName evidence="2">histidine kinase</fullName>
        <ecNumber evidence="2">2.7.13.3</ecNumber>
    </recommendedName>
</protein>
<dbReference type="EC" id="2.7.13.3" evidence="2"/>
<keyword evidence="3" id="KW-0175">Coiled coil</keyword>
<evidence type="ECO:0000256" key="1">
    <source>
        <dbReference type="ARBA" id="ARBA00000085"/>
    </source>
</evidence>
<keyword evidence="6" id="KW-1185">Reference proteome</keyword>
<keyword evidence="4" id="KW-0812">Transmembrane</keyword>
<evidence type="ECO:0000256" key="2">
    <source>
        <dbReference type="ARBA" id="ARBA00012438"/>
    </source>
</evidence>
<dbReference type="InterPro" id="IPR035965">
    <property type="entry name" value="PAS-like_dom_sf"/>
</dbReference>
<dbReference type="SUPFAM" id="SSF55785">
    <property type="entry name" value="PYP-like sensor domain (PAS domain)"/>
    <property type="match status" value="1"/>
</dbReference>
<evidence type="ECO:0000313" key="5">
    <source>
        <dbReference type="EMBL" id="PZF72592.1"/>
    </source>
</evidence>
<dbReference type="GO" id="GO:0000155">
    <property type="term" value="F:phosphorelay sensor kinase activity"/>
    <property type="evidence" value="ECO:0007669"/>
    <property type="project" value="InterPro"/>
</dbReference>
<dbReference type="CDD" id="cd00130">
    <property type="entry name" value="PAS"/>
    <property type="match status" value="1"/>
</dbReference>
<dbReference type="InterPro" id="IPR036097">
    <property type="entry name" value="HisK_dim/P_sf"/>
</dbReference>
<feature type="transmembrane region" description="Helical" evidence="4">
    <location>
        <begin position="12"/>
        <end position="32"/>
    </location>
</feature>
<dbReference type="SUPFAM" id="SSF47384">
    <property type="entry name" value="Homodimeric domain of signal transducing histidine kinase"/>
    <property type="match status" value="1"/>
</dbReference>
<dbReference type="Gene3D" id="3.30.450.20">
    <property type="entry name" value="PAS domain"/>
    <property type="match status" value="1"/>
</dbReference>
<sequence length="501" mass="58630">MRLLRANQLHNVFFYAITALLVFIGVMSFFLLQNANKLERLENERYKLTTLALELKETSETLTKYCRTYVLTGNHKWEQRYWDLLDIRNGVKPRPGGRKIALRDSLFKLNIALDEYKELLLAEEYSNKLVKTENVALHAAKGLFADSTGEFTVLSKPDTFLARRMLYDAAYYADKEKIMHPIDQFRSMLDKRISSEVKWRNSRRNVFLAFIISSIFITAFLSFYAILVLRKKILLQLKELEISNEKIKKNEEELLVQNKLLDAKVEERNRELKTKFEELMTSREEIKQKEELLRKITAQVPGNTYMFEIQENGHPRLLFANQGTDPFFEGDGEDVSGHSQILAEILLEDDRAKFFQAMKEASKTRTVLNLQYRVTVKDKIRWRWLQAVPEVEANNRVVWYGATSDITPLVDYLAAIEQIIFDISHVIRRPICTMLGMTQLISESNLTEADIKEYSENFSDIVKEMDRFVRELNEAYHLKKESTYFNIDVSSSIDKRKALFD</sequence>
<dbReference type="OrthoDB" id="9759607at2"/>
<comment type="catalytic activity">
    <reaction evidence="1">
        <text>ATP + protein L-histidine = ADP + protein N-phospho-L-histidine.</text>
        <dbReference type="EC" id="2.7.13.3"/>
    </reaction>
</comment>
<evidence type="ECO:0000313" key="6">
    <source>
        <dbReference type="Proteomes" id="UP000248745"/>
    </source>
</evidence>
<dbReference type="InterPro" id="IPR003661">
    <property type="entry name" value="HisK_dim/P_dom"/>
</dbReference>
<dbReference type="EMBL" id="QKTW01000017">
    <property type="protein sequence ID" value="PZF72592.1"/>
    <property type="molecule type" value="Genomic_DNA"/>
</dbReference>
<feature type="coiled-coil region" evidence="3">
    <location>
        <begin position="230"/>
        <end position="299"/>
    </location>
</feature>
<evidence type="ECO:0000256" key="3">
    <source>
        <dbReference type="SAM" id="Coils"/>
    </source>
</evidence>
<accession>A0A2W2AGD9</accession>
<dbReference type="CDD" id="cd00082">
    <property type="entry name" value="HisKA"/>
    <property type="match status" value="1"/>
</dbReference>
<dbReference type="AlphaFoldDB" id="A0A2W2AGD9"/>
<organism evidence="5 6">
    <name type="scientific">Taibaiella soli</name>
    <dbReference type="NCBI Taxonomy" id="1649169"/>
    <lineage>
        <taxon>Bacteria</taxon>
        <taxon>Pseudomonadati</taxon>
        <taxon>Bacteroidota</taxon>
        <taxon>Chitinophagia</taxon>
        <taxon>Chitinophagales</taxon>
        <taxon>Chitinophagaceae</taxon>
        <taxon>Taibaiella</taxon>
    </lineage>
</organism>
<reference evidence="5 6" key="1">
    <citation type="submission" date="2018-06" db="EMBL/GenBank/DDBJ databases">
        <title>Mucibacter soli gen. nov., sp. nov., a new member of the family Chitinophagaceae producing mucin.</title>
        <authorList>
            <person name="Kim M.-K."/>
            <person name="Park S."/>
            <person name="Kim T.-S."/>
            <person name="Joung Y."/>
            <person name="Han J.-H."/>
            <person name="Kim S.B."/>
        </authorList>
    </citation>
    <scope>NUCLEOTIDE SEQUENCE [LARGE SCALE GENOMIC DNA]</scope>
    <source>
        <strain evidence="5 6">R1-15</strain>
    </source>
</reference>
<name>A0A2W2AGD9_9BACT</name>
<keyword evidence="4" id="KW-0472">Membrane</keyword>
<dbReference type="Proteomes" id="UP000248745">
    <property type="component" value="Unassembled WGS sequence"/>
</dbReference>
<proteinExistence type="predicted"/>
<gene>
    <name evidence="5" type="ORF">DN068_12055</name>
</gene>
<evidence type="ECO:0000256" key="4">
    <source>
        <dbReference type="SAM" id="Phobius"/>
    </source>
</evidence>
<dbReference type="RefSeq" id="WP_110999183.1">
    <property type="nucleotide sequence ID" value="NZ_QKTW01000017.1"/>
</dbReference>
<keyword evidence="4" id="KW-1133">Transmembrane helix</keyword>
<feature type="transmembrane region" description="Helical" evidence="4">
    <location>
        <begin position="206"/>
        <end position="229"/>
    </location>
</feature>